<dbReference type="EMBL" id="ACJN02000001">
    <property type="protein sequence ID" value="EFI35541.1"/>
    <property type="molecule type" value="Genomic_DNA"/>
</dbReference>
<comment type="caution">
    <text evidence="1">The sequence shown here is derived from an EMBL/GenBank/DDBJ whole genome shotgun (WGS) entry which is preliminary data.</text>
</comment>
<proteinExistence type="predicted"/>
<sequence>MIRDVCVYVSVGVWKCKKEEEDGRHGAKRMGHGA</sequence>
<accession>D6SLI0</accession>
<protein>
    <submittedName>
        <fullName evidence="1">Uncharacterized protein</fullName>
    </submittedName>
</protein>
<evidence type="ECO:0000313" key="2">
    <source>
        <dbReference type="Proteomes" id="UP000005496"/>
    </source>
</evidence>
<keyword evidence="2" id="KW-1185">Reference proteome</keyword>
<organism evidence="1 2">
    <name type="scientific">Desulfonatronospira thiodismutans ASO3-1</name>
    <dbReference type="NCBI Taxonomy" id="555779"/>
    <lineage>
        <taxon>Bacteria</taxon>
        <taxon>Pseudomonadati</taxon>
        <taxon>Thermodesulfobacteriota</taxon>
        <taxon>Desulfovibrionia</taxon>
        <taxon>Desulfovibrionales</taxon>
        <taxon>Desulfonatronovibrionaceae</taxon>
        <taxon>Desulfonatronospira</taxon>
    </lineage>
</organism>
<dbReference type="AlphaFoldDB" id="D6SLI0"/>
<dbReference type="Proteomes" id="UP000005496">
    <property type="component" value="Unassembled WGS sequence"/>
</dbReference>
<gene>
    <name evidence="1" type="ORF">Dthio_PD2965</name>
</gene>
<reference evidence="1" key="1">
    <citation type="submission" date="2010-05" db="EMBL/GenBank/DDBJ databases">
        <title>The draft genome of Desulfonatronospira thiodismutans ASO3-1.</title>
        <authorList>
            <consortium name="US DOE Joint Genome Institute (JGI-PGF)"/>
            <person name="Lucas S."/>
            <person name="Copeland A."/>
            <person name="Lapidus A."/>
            <person name="Cheng J.-F."/>
            <person name="Bruce D."/>
            <person name="Goodwin L."/>
            <person name="Pitluck S."/>
            <person name="Chertkov O."/>
            <person name="Brettin T."/>
            <person name="Detter J.C."/>
            <person name="Han C."/>
            <person name="Land M.L."/>
            <person name="Hauser L."/>
            <person name="Kyrpides N."/>
            <person name="Mikhailova N."/>
            <person name="Muyzer G."/>
            <person name="Woyke T."/>
        </authorList>
    </citation>
    <scope>NUCLEOTIDE SEQUENCE [LARGE SCALE GENOMIC DNA]</scope>
    <source>
        <strain evidence="1">ASO3-1</strain>
    </source>
</reference>
<evidence type="ECO:0000313" key="1">
    <source>
        <dbReference type="EMBL" id="EFI35541.1"/>
    </source>
</evidence>
<name>D6SLI0_9BACT</name>